<dbReference type="Proteomes" id="UP000241890">
    <property type="component" value="Unassembled WGS sequence"/>
</dbReference>
<reference evidence="7 8" key="1">
    <citation type="submission" date="2017-12" db="EMBL/GenBank/DDBJ databases">
        <title>Sequencing, de novo assembly and annotation of complete genome of a new Thraustochytrid species, strain FCC1311.</title>
        <authorList>
            <person name="Sedici K."/>
            <person name="Godart F."/>
            <person name="Aiese Cigliano R."/>
            <person name="Sanseverino W."/>
            <person name="Barakat M."/>
            <person name="Ortet P."/>
            <person name="Marechal E."/>
            <person name="Cagnac O."/>
            <person name="Amato A."/>
        </authorList>
    </citation>
    <scope>NUCLEOTIDE SEQUENCE [LARGE SCALE GENOMIC DNA]</scope>
</reference>
<keyword evidence="3 5" id="KW-1133">Transmembrane helix</keyword>
<evidence type="ECO:0000256" key="5">
    <source>
        <dbReference type="SAM" id="Phobius"/>
    </source>
</evidence>
<gene>
    <name evidence="7" type="ORF">FCC1311_071021</name>
</gene>
<keyword evidence="8" id="KW-1185">Reference proteome</keyword>
<dbReference type="InterPro" id="IPR006694">
    <property type="entry name" value="Fatty_acid_hydroxylase"/>
</dbReference>
<dbReference type="PANTHER" id="PTHR11863">
    <property type="entry name" value="STEROL DESATURASE"/>
    <property type="match status" value="1"/>
</dbReference>
<evidence type="ECO:0000256" key="3">
    <source>
        <dbReference type="ARBA" id="ARBA00022989"/>
    </source>
</evidence>
<dbReference type="AlphaFoldDB" id="A0A2R5GWW0"/>
<keyword evidence="7" id="KW-0503">Monooxygenase</keyword>
<dbReference type="GO" id="GO:0008610">
    <property type="term" value="P:lipid biosynthetic process"/>
    <property type="evidence" value="ECO:0007669"/>
    <property type="project" value="InterPro"/>
</dbReference>
<feature type="transmembrane region" description="Helical" evidence="5">
    <location>
        <begin position="91"/>
        <end position="109"/>
    </location>
</feature>
<protein>
    <submittedName>
        <fullName evidence="7">Methylsterol monooxygenase 1</fullName>
    </submittedName>
</protein>
<proteinExistence type="predicted"/>
<accession>A0A2R5GWW0</accession>
<feature type="transmembrane region" description="Helical" evidence="5">
    <location>
        <begin position="129"/>
        <end position="148"/>
    </location>
</feature>
<dbReference type="EMBL" id="BEYU01000219">
    <property type="protein sequence ID" value="GBG34819.1"/>
    <property type="molecule type" value="Genomic_DNA"/>
</dbReference>
<dbReference type="Pfam" id="PF04116">
    <property type="entry name" value="FA_hydroxylase"/>
    <property type="match status" value="1"/>
</dbReference>
<sequence length="284" mass="32199">MAINVEAIMNGTEAALEMANQVIYASDKTVWNPLGLELNVFVAFVLFKSTAIVLLDPVVLGLCWLFGAKKLPSREPVPIMKGLEALEPKDYFFLVFNQIIESIGALYMFDAALSAPYIERDMSKITLGNTVGFVYLIFIIDDFMYYFAHRIMHHPAFYAWCHKHHHRQSMPVRGYFDAANEHPIEQVIGLVLATSSIHMAAYLSPMGGHAVGVPLFLVIYAVMALLNHTKYDVQFGFLGLGYSVRAHEMHHRFPQCNYAQNTMIWDQILGTFKPYRGNERAKTK</sequence>
<feature type="transmembrane region" description="Helical" evidence="5">
    <location>
        <begin position="209"/>
        <end position="226"/>
    </location>
</feature>
<feature type="domain" description="Fatty acid hydroxylase" evidence="6">
    <location>
        <begin position="135"/>
        <end position="271"/>
    </location>
</feature>
<dbReference type="OrthoDB" id="408954at2759"/>
<name>A0A2R5GWW0_9STRA</name>
<dbReference type="GO" id="GO:0005506">
    <property type="term" value="F:iron ion binding"/>
    <property type="evidence" value="ECO:0007669"/>
    <property type="project" value="InterPro"/>
</dbReference>
<evidence type="ECO:0000313" key="8">
    <source>
        <dbReference type="Proteomes" id="UP000241890"/>
    </source>
</evidence>
<evidence type="ECO:0000259" key="6">
    <source>
        <dbReference type="Pfam" id="PF04116"/>
    </source>
</evidence>
<keyword evidence="4 5" id="KW-0472">Membrane</keyword>
<evidence type="ECO:0000256" key="1">
    <source>
        <dbReference type="ARBA" id="ARBA00004370"/>
    </source>
</evidence>
<evidence type="ECO:0000256" key="2">
    <source>
        <dbReference type="ARBA" id="ARBA00022692"/>
    </source>
</evidence>
<comment type="subcellular location">
    <subcellularLocation>
        <location evidence="1">Membrane</location>
    </subcellularLocation>
</comment>
<dbReference type="GO" id="GO:0016020">
    <property type="term" value="C:membrane"/>
    <property type="evidence" value="ECO:0007669"/>
    <property type="project" value="UniProtKB-SubCell"/>
</dbReference>
<dbReference type="InterPro" id="IPR050307">
    <property type="entry name" value="Sterol_Desaturase_Related"/>
</dbReference>
<feature type="transmembrane region" description="Helical" evidence="5">
    <location>
        <begin position="40"/>
        <end position="66"/>
    </location>
</feature>
<keyword evidence="7" id="KW-0560">Oxidoreductase</keyword>
<organism evidence="7 8">
    <name type="scientific">Hondaea fermentalgiana</name>
    <dbReference type="NCBI Taxonomy" id="2315210"/>
    <lineage>
        <taxon>Eukaryota</taxon>
        <taxon>Sar</taxon>
        <taxon>Stramenopiles</taxon>
        <taxon>Bigyra</taxon>
        <taxon>Labyrinthulomycetes</taxon>
        <taxon>Thraustochytrida</taxon>
        <taxon>Thraustochytriidae</taxon>
        <taxon>Hondaea</taxon>
    </lineage>
</organism>
<evidence type="ECO:0000313" key="7">
    <source>
        <dbReference type="EMBL" id="GBG34819.1"/>
    </source>
</evidence>
<keyword evidence="2 5" id="KW-0812">Transmembrane</keyword>
<dbReference type="GO" id="GO:0004497">
    <property type="term" value="F:monooxygenase activity"/>
    <property type="evidence" value="ECO:0007669"/>
    <property type="project" value="UniProtKB-KW"/>
</dbReference>
<evidence type="ECO:0000256" key="4">
    <source>
        <dbReference type="ARBA" id="ARBA00023136"/>
    </source>
</evidence>
<comment type="caution">
    <text evidence="7">The sequence shown here is derived from an EMBL/GenBank/DDBJ whole genome shotgun (WGS) entry which is preliminary data.</text>
</comment>
<dbReference type="InParanoid" id="A0A2R5GWW0"/>